<keyword evidence="3" id="KW-0808">Transferase</keyword>
<reference evidence="6 8" key="1">
    <citation type="journal article" date="2008" name="Science">
        <title>The Physcomitrella genome reveals evolutionary insights into the conquest of land by plants.</title>
        <authorList>
            <person name="Rensing S."/>
            <person name="Lang D."/>
            <person name="Zimmer A."/>
            <person name="Terry A."/>
            <person name="Salamov A."/>
            <person name="Shapiro H."/>
            <person name="Nishiyama T."/>
            <person name="Perroud P.-F."/>
            <person name="Lindquist E."/>
            <person name="Kamisugi Y."/>
            <person name="Tanahashi T."/>
            <person name="Sakakibara K."/>
            <person name="Fujita T."/>
            <person name="Oishi K."/>
            <person name="Shin-I T."/>
            <person name="Kuroki Y."/>
            <person name="Toyoda A."/>
            <person name="Suzuki Y."/>
            <person name="Hashimoto A."/>
            <person name="Yamaguchi K."/>
            <person name="Sugano A."/>
            <person name="Kohara Y."/>
            <person name="Fujiyama A."/>
            <person name="Anterola A."/>
            <person name="Aoki S."/>
            <person name="Ashton N."/>
            <person name="Barbazuk W.B."/>
            <person name="Barker E."/>
            <person name="Bennetzen J."/>
            <person name="Bezanilla M."/>
            <person name="Blankenship R."/>
            <person name="Cho S.H."/>
            <person name="Dutcher S."/>
            <person name="Estelle M."/>
            <person name="Fawcett J.A."/>
            <person name="Gundlach H."/>
            <person name="Hanada K."/>
            <person name="Heyl A."/>
            <person name="Hicks K.A."/>
            <person name="Hugh J."/>
            <person name="Lohr M."/>
            <person name="Mayer K."/>
            <person name="Melkozernov A."/>
            <person name="Murata T."/>
            <person name="Nelson D."/>
            <person name="Pils B."/>
            <person name="Prigge M."/>
            <person name="Reiss B."/>
            <person name="Renner T."/>
            <person name="Rombauts S."/>
            <person name="Rushton P."/>
            <person name="Sanderfoot A."/>
            <person name="Schween G."/>
            <person name="Shiu S.-H."/>
            <person name="Stueber K."/>
            <person name="Theodoulou F.L."/>
            <person name="Tu H."/>
            <person name="Van de Peer Y."/>
            <person name="Verrier P.J."/>
            <person name="Waters E."/>
            <person name="Wood A."/>
            <person name="Yang L."/>
            <person name="Cove D."/>
            <person name="Cuming A."/>
            <person name="Hasebe M."/>
            <person name="Lucas S."/>
            <person name="Mishler D.B."/>
            <person name="Reski R."/>
            <person name="Grigoriev I."/>
            <person name="Quatrano R.S."/>
            <person name="Boore J.L."/>
        </authorList>
    </citation>
    <scope>NUCLEOTIDE SEQUENCE [LARGE SCALE GENOMIC DNA]</scope>
    <source>
        <strain evidence="7 8">cv. Gransden 2004</strain>
    </source>
</reference>
<dbReference type="InterPro" id="IPR044174">
    <property type="entry name" value="BC10-like"/>
</dbReference>
<dbReference type="EnsemblPlants" id="Pp3c16_11830V3.3">
    <property type="protein sequence ID" value="Pp3c16_11830V3.3"/>
    <property type="gene ID" value="Pp3c16_11830"/>
</dbReference>
<dbReference type="InterPro" id="IPR003406">
    <property type="entry name" value="Glyco_trans_14"/>
</dbReference>
<keyword evidence="2" id="KW-0328">Glycosyltransferase</keyword>
<proteinExistence type="predicted"/>
<dbReference type="Pfam" id="PF02485">
    <property type="entry name" value="Branch"/>
    <property type="match status" value="1"/>
</dbReference>
<name>A0A2K1J875_PHYPA</name>
<dbReference type="EnsemblPlants" id="Pp3c16_11830V3.2">
    <property type="protein sequence ID" value="Pp3c16_11830V3.2"/>
    <property type="gene ID" value="Pp3c16_11830"/>
</dbReference>
<keyword evidence="8" id="KW-1185">Reference proteome</keyword>
<dbReference type="PANTHER" id="PTHR31042:SF70">
    <property type="entry name" value="OS01G0695200 PROTEIN"/>
    <property type="match status" value="1"/>
</dbReference>
<accession>A0A2K1J875</accession>
<dbReference type="GO" id="GO:0016757">
    <property type="term" value="F:glycosyltransferase activity"/>
    <property type="evidence" value="ECO:0007669"/>
    <property type="project" value="UniProtKB-KW"/>
</dbReference>
<dbReference type="Gramene" id="Pp3c16_11830V3.1">
    <property type="protein sequence ID" value="Pp3c16_11830V3.1"/>
    <property type="gene ID" value="Pp3c16_11830"/>
</dbReference>
<evidence type="ECO:0000256" key="5">
    <source>
        <dbReference type="ARBA" id="ARBA00023180"/>
    </source>
</evidence>
<gene>
    <name evidence="7" type="primary">LOC112292983</name>
    <name evidence="6" type="ORF">PHYPA_020835</name>
</gene>
<dbReference type="Proteomes" id="UP000006727">
    <property type="component" value="Chromosome 16"/>
</dbReference>
<dbReference type="PaxDb" id="3218-PP1S15_348V6.1"/>
<dbReference type="RefSeq" id="XP_024397753.1">
    <property type="nucleotide sequence ID" value="XM_024541985.2"/>
</dbReference>
<dbReference type="PANTHER" id="PTHR31042">
    <property type="entry name" value="CORE-2/I-BRANCHING BETA-1,6-N-ACETYLGLUCOSAMINYLTRANSFERASE FAMILY PROTEIN-RELATED"/>
    <property type="match status" value="1"/>
</dbReference>
<reference evidence="6 8" key="2">
    <citation type="journal article" date="2018" name="Plant J.">
        <title>The Physcomitrella patens chromosome-scale assembly reveals moss genome structure and evolution.</title>
        <authorList>
            <person name="Lang D."/>
            <person name="Ullrich K.K."/>
            <person name="Murat F."/>
            <person name="Fuchs J."/>
            <person name="Jenkins J."/>
            <person name="Haas F.B."/>
            <person name="Piednoel M."/>
            <person name="Gundlach H."/>
            <person name="Van Bel M."/>
            <person name="Meyberg R."/>
            <person name="Vives C."/>
            <person name="Morata J."/>
            <person name="Symeonidi A."/>
            <person name="Hiss M."/>
            <person name="Muchero W."/>
            <person name="Kamisugi Y."/>
            <person name="Saleh O."/>
            <person name="Blanc G."/>
            <person name="Decker E.L."/>
            <person name="van Gessel N."/>
            <person name="Grimwood J."/>
            <person name="Hayes R.D."/>
            <person name="Graham S.W."/>
            <person name="Gunter L.E."/>
            <person name="McDaniel S.F."/>
            <person name="Hoernstein S.N.W."/>
            <person name="Larsson A."/>
            <person name="Li F.W."/>
            <person name="Perroud P.F."/>
            <person name="Phillips J."/>
            <person name="Ranjan P."/>
            <person name="Rokshar D.S."/>
            <person name="Rothfels C.J."/>
            <person name="Schneider L."/>
            <person name="Shu S."/>
            <person name="Stevenson D.W."/>
            <person name="Thummler F."/>
            <person name="Tillich M."/>
            <person name="Villarreal Aguilar J.C."/>
            <person name="Widiez T."/>
            <person name="Wong G.K."/>
            <person name="Wymore A."/>
            <person name="Zhang Y."/>
            <person name="Zimmer A.D."/>
            <person name="Quatrano R.S."/>
            <person name="Mayer K.F.X."/>
            <person name="Goodstein D."/>
            <person name="Casacuberta J.M."/>
            <person name="Vandepoele K."/>
            <person name="Reski R."/>
            <person name="Cuming A.C."/>
            <person name="Tuskan G.A."/>
            <person name="Maumus F."/>
            <person name="Salse J."/>
            <person name="Schmutz J."/>
            <person name="Rensing S.A."/>
        </authorList>
    </citation>
    <scope>NUCLEOTIDE SEQUENCE [LARGE SCALE GENOMIC DNA]</scope>
    <source>
        <strain evidence="7 8">cv. Gransden 2004</strain>
    </source>
</reference>
<dbReference type="KEGG" id="ppp:112292983"/>
<dbReference type="GeneID" id="112292983"/>
<dbReference type="EnsemblPlants" id="Pp3c16_11830V3.1">
    <property type="protein sequence ID" value="Pp3c16_11830V3.1"/>
    <property type="gene ID" value="Pp3c16_11830"/>
</dbReference>
<evidence type="ECO:0000256" key="1">
    <source>
        <dbReference type="ARBA" id="ARBA00004606"/>
    </source>
</evidence>
<dbReference type="GO" id="GO:0016020">
    <property type="term" value="C:membrane"/>
    <property type="evidence" value="ECO:0007669"/>
    <property type="project" value="UniProtKB-SubCell"/>
</dbReference>
<evidence type="ECO:0000256" key="4">
    <source>
        <dbReference type="ARBA" id="ARBA00023136"/>
    </source>
</evidence>
<comment type="subcellular location">
    <subcellularLocation>
        <location evidence="1">Membrane</location>
        <topology evidence="1">Single-pass type II membrane protein</topology>
    </subcellularLocation>
</comment>
<dbReference type="Gramene" id="Pp3c16_11830V3.4">
    <property type="protein sequence ID" value="Pp3c16_11830V3.4"/>
    <property type="gene ID" value="Pp3c16_11830"/>
</dbReference>
<dbReference type="AlphaFoldDB" id="A0A2K1J875"/>
<dbReference type="FunCoup" id="A0A2K1J875">
    <property type="interactions" value="169"/>
</dbReference>
<evidence type="ECO:0000313" key="8">
    <source>
        <dbReference type="Proteomes" id="UP000006727"/>
    </source>
</evidence>
<protein>
    <submittedName>
        <fullName evidence="6 7">Uncharacterized protein</fullName>
    </submittedName>
</protein>
<reference evidence="7" key="3">
    <citation type="submission" date="2020-12" db="UniProtKB">
        <authorList>
            <consortium name="EnsemblPlants"/>
        </authorList>
    </citation>
    <scope>IDENTIFICATION</scope>
</reference>
<dbReference type="RefSeq" id="XP_073396032.1">
    <property type="nucleotide sequence ID" value="XM_073539931.1"/>
</dbReference>
<organism evidence="6">
    <name type="scientific">Physcomitrium patens</name>
    <name type="common">Spreading-leaved earth moss</name>
    <name type="synonym">Physcomitrella patens</name>
    <dbReference type="NCBI Taxonomy" id="3218"/>
    <lineage>
        <taxon>Eukaryota</taxon>
        <taxon>Viridiplantae</taxon>
        <taxon>Streptophyta</taxon>
        <taxon>Embryophyta</taxon>
        <taxon>Bryophyta</taxon>
        <taxon>Bryophytina</taxon>
        <taxon>Bryopsida</taxon>
        <taxon>Funariidae</taxon>
        <taxon>Funariales</taxon>
        <taxon>Funariaceae</taxon>
        <taxon>Physcomitrium</taxon>
    </lineage>
</organism>
<evidence type="ECO:0000313" key="7">
    <source>
        <dbReference type="EnsemblPlants" id="Pp3c16_11830V3.1"/>
    </source>
</evidence>
<keyword evidence="4" id="KW-0472">Membrane</keyword>
<dbReference type="EMBL" id="ABEU02000016">
    <property type="protein sequence ID" value="PNR37726.1"/>
    <property type="molecule type" value="Genomic_DNA"/>
</dbReference>
<dbReference type="Gramene" id="Pp3c16_11830V3.3">
    <property type="protein sequence ID" value="Pp3c16_11830V3.3"/>
    <property type="gene ID" value="Pp3c16_11830"/>
</dbReference>
<dbReference type="Gramene" id="Pp3c16_11830V3.2">
    <property type="protein sequence ID" value="Pp3c16_11830V3.2"/>
    <property type="gene ID" value="Pp3c16_11830"/>
</dbReference>
<evidence type="ECO:0000313" key="6">
    <source>
        <dbReference type="EMBL" id="PNR37726.1"/>
    </source>
</evidence>
<evidence type="ECO:0000256" key="3">
    <source>
        <dbReference type="ARBA" id="ARBA00022679"/>
    </source>
</evidence>
<keyword evidence="5" id="KW-0325">Glycoprotein</keyword>
<sequence>MKKRTRGYSRLRWRIGVYMFLGLPLVIVAMLKLRSWDVCDEVKQHQISDPFKPKLAFLFLARHFMPLDILWEHFFEESRENEFSIYIHARPGYSYTEENTMCRFFVDRQLKNPTQVVWGEATMIQAERLLLTEALKEPLNDRFLLISDSCIPMYNFEFVYNYVMASEKSFVDSFIDYSDKQYNDDMKAVIPHENWRKGSQWFTLTRKHAEAVAADSTVFPMFVQYCKKVVLPDNWTSDPVKNGTKMPHNCIPDEHYIQTLFAMKDLERETERRTLTYSRWENHVKNKGREGWHPVTFTFQDSTLETIKYIQAFRNIRYETESRTEWCKVAGKERPCFLFARKFTRAAGFRLLDQVTKYEKAVPS</sequence>
<evidence type="ECO:0000256" key="2">
    <source>
        <dbReference type="ARBA" id="ARBA00022676"/>
    </source>
</evidence>
<dbReference type="EnsemblPlants" id="Pp3c16_11830V3.4">
    <property type="protein sequence ID" value="Pp3c16_11830V3.4"/>
    <property type="gene ID" value="Pp3c16_11830"/>
</dbReference>